<gene>
    <name evidence="2" type="ORF">PAPYR_3670</name>
</gene>
<evidence type="ECO:0000313" key="3">
    <source>
        <dbReference type="Proteomes" id="UP001141327"/>
    </source>
</evidence>
<evidence type="ECO:0000313" key="2">
    <source>
        <dbReference type="EMBL" id="KAJ4460271.1"/>
    </source>
</evidence>
<proteinExistence type="predicted"/>
<dbReference type="Pfam" id="PF11976">
    <property type="entry name" value="Rad60-SLD"/>
    <property type="match status" value="1"/>
</dbReference>
<organism evidence="2 3">
    <name type="scientific">Paratrimastix pyriformis</name>
    <dbReference type="NCBI Taxonomy" id="342808"/>
    <lineage>
        <taxon>Eukaryota</taxon>
        <taxon>Metamonada</taxon>
        <taxon>Preaxostyla</taxon>
        <taxon>Paratrimastigidae</taxon>
        <taxon>Paratrimastix</taxon>
    </lineage>
</organism>
<dbReference type="PROSITE" id="PS50053">
    <property type="entry name" value="UBIQUITIN_2"/>
    <property type="match status" value="1"/>
</dbReference>
<protein>
    <submittedName>
        <fullName evidence="2">Small ubiquitin-related modifier</fullName>
    </submittedName>
</protein>
<accession>A0ABQ8UM60</accession>
<keyword evidence="3" id="KW-1185">Reference proteome</keyword>
<dbReference type="SUPFAM" id="SSF54236">
    <property type="entry name" value="Ubiquitin-like"/>
    <property type="match status" value="1"/>
</dbReference>
<feature type="domain" description="Ubiquitin-like" evidence="1">
    <location>
        <begin position="1"/>
        <end position="50"/>
    </location>
</feature>
<name>A0ABQ8UM60_9EUKA</name>
<sequence>MDAYCQRQGVHTSSLRFMVDGERLKPTDTPAALEMEDGDMIDAMAEQTGGF</sequence>
<dbReference type="PANTHER" id="PTHR10562">
    <property type="entry name" value="SMALL UBIQUITIN-RELATED MODIFIER"/>
    <property type="match status" value="1"/>
</dbReference>
<dbReference type="InterPro" id="IPR000626">
    <property type="entry name" value="Ubiquitin-like_dom"/>
</dbReference>
<evidence type="ECO:0000259" key="1">
    <source>
        <dbReference type="PROSITE" id="PS50053"/>
    </source>
</evidence>
<dbReference type="Proteomes" id="UP001141327">
    <property type="component" value="Unassembled WGS sequence"/>
</dbReference>
<dbReference type="InterPro" id="IPR022617">
    <property type="entry name" value="Rad60/SUMO-like_dom"/>
</dbReference>
<dbReference type="Gene3D" id="3.10.20.90">
    <property type="entry name" value="Phosphatidylinositol 3-kinase Catalytic Subunit, Chain A, domain 1"/>
    <property type="match status" value="1"/>
</dbReference>
<dbReference type="EMBL" id="JAPMOS010000014">
    <property type="protein sequence ID" value="KAJ4460271.1"/>
    <property type="molecule type" value="Genomic_DNA"/>
</dbReference>
<dbReference type="InterPro" id="IPR029071">
    <property type="entry name" value="Ubiquitin-like_domsf"/>
</dbReference>
<comment type="caution">
    <text evidence="2">The sequence shown here is derived from an EMBL/GenBank/DDBJ whole genome shotgun (WGS) entry which is preliminary data.</text>
</comment>
<reference evidence="2" key="1">
    <citation type="journal article" date="2022" name="bioRxiv">
        <title>Genomics of Preaxostyla Flagellates Illuminates Evolutionary Transitions and the Path Towards Mitochondrial Loss.</title>
        <authorList>
            <person name="Novak L.V.F."/>
            <person name="Treitli S.C."/>
            <person name="Pyrih J."/>
            <person name="Halakuc P."/>
            <person name="Pipaliya S.V."/>
            <person name="Vacek V."/>
            <person name="Brzon O."/>
            <person name="Soukal P."/>
            <person name="Eme L."/>
            <person name="Dacks J.B."/>
            <person name="Karnkowska A."/>
            <person name="Elias M."/>
            <person name="Hampl V."/>
        </authorList>
    </citation>
    <scope>NUCLEOTIDE SEQUENCE</scope>
    <source>
        <strain evidence="2">RCP-MX</strain>
    </source>
</reference>